<proteinExistence type="inferred from homology"/>
<evidence type="ECO:0000256" key="10">
    <source>
        <dbReference type="ARBA" id="ARBA00023242"/>
    </source>
</evidence>
<dbReference type="PANTHER" id="PTHR28262:SF1">
    <property type="entry name" value="DASH COMPLEX SUBUNIT SPC19"/>
    <property type="match status" value="1"/>
</dbReference>
<keyword evidence="15" id="KW-1185">Reference proteome</keyword>
<evidence type="ECO:0000256" key="13">
    <source>
        <dbReference type="SAM" id="Coils"/>
    </source>
</evidence>
<name>A0A5J5FC90_9PEZI</name>
<evidence type="ECO:0000256" key="9">
    <source>
        <dbReference type="ARBA" id="ARBA00023212"/>
    </source>
</evidence>
<organism evidence="14 15">
    <name type="scientific">Sphaerosporella brunnea</name>
    <dbReference type="NCBI Taxonomy" id="1250544"/>
    <lineage>
        <taxon>Eukaryota</taxon>
        <taxon>Fungi</taxon>
        <taxon>Dikarya</taxon>
        <taxon>Ascomycota</taxon>
        <taxon>Pezizomycotina</taxon>
        <taxon>Pezizomycetes</taxon>
        <taxon>Pezizales</taxon>
        <taxon>Pyronemataceae</taxon>
        <taxon>Sphaerosporella</taxon>
    </lineage>
</organism>
<evidence type="ECO:0000256" key="2">
    <source>
        <dbReference type="ARBA" id="ARBA00004186"/>
    </source>
</evidence>
<evidence type="ECO:0000256" key="4">
    <source>
        <dbReference type="ARBA" id="ARBA00008952"/>
    </source>
</evidence>
<keyword evidence="8" id="KW-0995">Kinetochore</keyword>
<comment type="similarity">
    <text evidence="4">Belongs to the DASH complex SPC19 family.</text>
</comment>
<evidence type="ECO:0000256" key="8">
    <source>
        <dbReference type="ARBA" id="ARBA00022838"/>
    </source>
</evidence>
<evidence type="ECO:0000256" key="5">
    <source>
        <dbReference type="ARBA" id="ARBA00016329"/>
    </source>
</evidence>
<dbReference type="AlphaFoldDB" id="A0A5J5FC90"/>
<evidence type="ECO:0000256" key="3">
    <source>
        <dbReference type="ARBA" id="ARBA00004629"/>
    </source>
</evidence>
<keyword evidence="6" id="KW-0158">Chromosome</keyword>
<keyword evidence="10" id="KW-0539">Nucleus</keyword>
<evidence type="ECO:0000256" key="12">
    <source>
        <dbReference type="ARBA" id="ARBA00032583"/>
    </source>
</evidence>
<reference evidence="14 15" key="1">
    <citation type="submission" date="2019-09" db="EMBL/GenBank/DDBJ databases">
        <title>Draft genome of the ectomycorrhizal ascomycete Sphaerosporella brunnea.</title>
        <authorList>
            <consortium name="DOE Joint Genome Institute"/>
            <person name="Benucci G.M."/>
            <person name="Marozzi G."/>
            <person name="Antonielli L."/>
            <person name="Sanchez S."/>
            <person name="Marco P."/>
            <person name="Wang X."/>
            <person name="Falini L.B."/>
            <person name="Barry K."/>
            <person name="Haridas S."/>
            <person name="Lipzen A."/>
            <person name="Labutti K."/>
            <person name="Grigoriev I.V."/>
            <person name="Murat C."/>
            <person name="Martin F."/>
            <person name="Albertini E."/>
            <person name="Donnini D."/>
            <person name="Bonito G."/>
        </authorList>
    </citation>
    <scope>NUCLEOTIDE SEQUENCE [LARGE SCALE GENOMIC DNA]</scope>
    <source>
        <strain evidence="14 15">Sb_GMNB300</strain>
    </source>
</reference>
<comment type="caution">
    <text evidence="14">The sequence shown here is derived from an EMBL/GenBank/DDBJ whole genome shotgun (WGS) entry which is preliminary data.</text>
</comment>
<evidence type="ECO:0000313" key="14">
    <source>
        <dbReference type="EMBL" id="KAA8914661.1"/>
    </source>
</evidence>
<dbReference type="OrthoDB" id="3361333at2759"/>
<evidence type="ECO:0000256" key="1">
    <source>
        <dbReference type="ARBA" id="ARBA00004123"/>
    </source>
</evidence>
<evidence type="ECO:0000313" key="15">
    <source>
        <dbReference type="Proteomes" id="UP000326924"/>
    </source>
</evidence>
<dbReference type="GO" id="GO:0008608">
    <property type="term" value="P:attachment of spindle microtubules to kinetochore"/>
    <property type="evidence" value="ECO:0007669"/>
    <property type="project" value="InterPro"/>
</dbReference>
<keyword evidence="7" id="KW-0963">Cytoplasm</keyword>
<evidence type="ECO:0000256" key="7">
    <source>
        <dbReference type="ARBA" id="ARBA00022490"/>
    </source>
</evidence>
<dbReference type="Proteomes" id="UP000326924">
    <property type="component" value="Unassembled WGS sequence"/>
</dbReference>
<dbReference type="EMBL" id="VXIS01000004">
    <property type="protein sequence ID" value="KAA8914661.1"/>
    <property type="molecule type" value="Genomic_DNA"/>
</dbReference>
<comment type="subcellular location">
    <subcellularLocation>
        <location evidence="3">Chromosome</location>
        <location evidence="3">Centromere</location>
        <location evidence="3">Kinetochore</location>
    </subcellularLocation>
    <subcellularLocation>
        <location evidence="2">Cytoplasm</location>
        <location evidence="2">Cytoskeleton</location>
        <location evidence="2">Spindle</location>
    </subcellularLocation>
    <subcellularLocation>
        <location evidence="1">Nucleus</location>
    </subcellularLocation>
</comment>
<dbReference type="GO" id="GO:0005876">
    <property type="term" value="C:spindle microtubule"/>
    <property type="evidence" value="ECO:0007669"/>
    <property type="project" value="InterPro"/>
</dbReference>
<keyword evidence="11" id="KW-0137">Centromere</keyword>
<dbReference type="InParanoid" id="A0A5J5FC90"/>
<evidence type="ECO:0000256" key="6">
    <source>
        <dbReference type="ARBA" id="ARBA00022454"/>
    </source>
</evidence>
<evidence type="ECO:0000256" key="11">
    <source>
        <dbReference type="ARBA" id="ARBA00023328"/>
    </source>
</evidence>
<gene>
    <name evidence="14" type="ORF">FN846DRAFT_771011</name>
</gene>
<accession>A0A5J5FC90</accession>
<protein>
    <recommendedName>
        <fullName evidence="5">DASH complex subunit SPC19</fullName>
    </recommendedName>
    <alternativeName>
        <fullName evidence="12">Outer kinetochore protein SPC19</fullName>
    </alternativeName>
</protein>
<keyword evidence="9" id="KW-0206">Cytoskeleton</keyword>
<keyword evidence="13" id="KW-0175">Coiled coil</keyword>
<dbReference type="PANTHER" id="PTHR28262">
    <property type="entry name" value="DASH COMPLEX SUBUNIT SPC19"/>
    <property type="match status" value="1"/>
</dbReference>
<dbReference type="InterPro" id="IPR013251">
    <property type="entry name" value="DASH_Spc19"/>
</dbReference>
<dbReference type="GO" id="GO:0042729">
    <property type="term" value="C:DASH complex"/>
    <property type="evidence" value="ECO:0007669"/>
    <property type="project" value="InterPro"/>
</dbReference>
<dbReference type="Pfam" id="PF08287">
    <property type="entry name" value="DASH_Spc19"/>
    <property type="match status" value="1"/>
</dbReference>
<feature type="coiled-coil region" evidence="13">
    <location>
        <begin position="134"/>
        <end position="161"/>
    </location>
</feature>
<sequence length="171" mass="19750">MSINQTLASCIASLQRSNSHLESAISILDTGVHDLPRTSQVIHCTRHYELISEPTLFTAQRALADEIGPEVDHLLRRVEQHLAKLERREKALISKAGLQEQRIEQSRPRVEAAKGMRLRVCGEDKVAKERAEKMKMFQHKRERLEHTIERLQLQVAHKERQLRMSTVYGGW</sequence>